<comment type="similarity">
    <text evidence="1">Belongs to the UPF0598 family.</text>
</comment>
<evidence type="ECO:0000313" key="3">
    <source>
        <dbReference type="Proteomes" id="UP000472261"/>
    </source>
</evidence>
<evidence type="ECO:0000313" key="2">
    <source>
        <dbReference type="Ensembl" id="ENSPCLP00000017477.1"/>
    </source>
</evidence>
<dbReference type="PANTHER" id="PTHR31449">
    <property type="entry name" value="UPF0598 PROTEIN C8ORF82"/>
    <property type="match status" value="1"/>
</dbReference>
<protein>
    <submittedName>
        <fullName evidence="2">Chromosome 8 open reading frame 82</fullName>
    </submittedName>
</protein>
<reference evidence="2" key="2">
    <citation type="submission" date="2025-09" db="UniProtKB">
        <authorList>
            <consortium name="Ensembl"/>
        </authorList>
    </citation>
    <scope>IDENTIFICATION</scope>
</reference>
<reference evidence="2" key="1">
    <citation type="submission" date="2025-08" db="UniProtKB">
        <authorList>
            <consortium name="Ensembl"/>
        </authorList>
    </citation>
    <scope>IDENTIFICATION</scope>
</reference>
<sequence length="204" mass="22524">MTWGQCDMVTATLLSDIMTWSTLLFHPPPVPLINYRPAANYSPCRPADERFLAFFFRHLRPNRSGRYEDSFPFLSPCGAEHNFVRCQDLPIVFTRVLEGEKAVGSLLSYCGGGARLAIPFQPELLTFDPENGRLYHPGPEGGGGVGLVKSALVEEWGEGFEYGAGGAAPTHFVWGGRRYALRHPLIPIILMGWGWEGQLGSSNP</sequence>
<dbReference type="InterPro" id="IPR028108">
    <property type="entry name" value="DUF4505"/>
</dbReference>
<proteinExistence type="inferred from homology"/>
<dbReference type="Ensembl" id="ENSPCLT00000023316.1">
    <property type="protein sequence ID" value="ENSPCLP00000017477.1"/>
    <property type="gene ID" value="ENSPCLG00000014557.1"/>
</dbReference>
<dbReference type="OMA" id="IKNFTSC"/>
<dbReference type="Pfam" id="PF14956">
    <property type="entry name" value="DUF4505"/>
    <property type="match status" value="1"/>
</dbReference>
<dbReference type="AlphaFoldDB" id="A0A669Q9F9"/>
<dbReference type="PANTHER" id="PTHR31449:SF3">
    <property type="entry name" value="UPF0598 PROTEIN C8ORF82"/>
    <property type="match status" value="1"/>
</dbReference>
<evidence type="ECO:0000256" key="1">
    <source>
        <dbReference type="ARBA" id="ARBA00006322"/>
    </source>
</evidence>
<accession>A0A669Q9F9</accession>
<name>A0A669Q9F9_PHACC</name>
<dbReference type="Proteomes" id="UP000472261">
    <property type="component" value="Unplaced"/>
</dbReference>
<keyword evidence="3" id="KW-1185">Reference proteome</keyword>
<organism evidence="2 3">
    <name type="scientific">Phasianus colchicus</name>
    <name type="common">Common pheasant</name>
    <dbReference type="NCBI Taxonomy" id="9054"/>
    <lineage>
        <taxon>Eukaryota</taxon>
        <taxon>Metazoa</taxon>
        <taxon>Chordata</taxon>
        <taxon>Craniata</taxon>
        <taxon>Vertebrata</taxon>
        <taxon>Euteleostomi</taxon>
        <taxon>Archelosauria</taxon>
        <taxon>Archosauria</taxon>
        <taxon>Dinosauria</taxon>
        <taxon>Saurischia</taxon>
        <taxon>Theropoda</taxon>
        <taxon>Coelurosauria</taxon>
        <taxon>Aves</taxon>
        <taxon>Neognathae</taxon>
        <taxon>Galloanserae</taxon>
        <taxon>Galliformes</taxon>
        <taxon>Phasianidae</taxon>
        <taxon>Phasianinae</taxon>
        <taxon>Phasianus</taxon>
    </lineage>
</organism>